<feature type="region of interest" description="Disordered" evidence="1">
    <location>
        <begin position="269"/>
        <end position="365"/>
    </location>
</feature>
<organism evidence="2 3">
    <name type="scientific">Paramuricea clavata</name>
    <name type="common">Red gorgonian</name>
    <name type="synonym">Violescent sea-whip</name>
    <dbReference type="NCBI Taxonomy" id="317549"/>
    <lineage>
        <taxon>Eukaryota</taxon>
        <taxon>Metazoa</taxon>
        <taxon>Cnidaria</taxon>
        <taxon>Anthozoa</taxon>
        <taxon>Octocorallia</taxon>
        <taxon>Malacalcyonacea</taxon>
        <taxon>Plexauridae</taxon>
        <taxon>Paramuricea</taxon>
    </lineage>
</organism>
<dbReference type="CDD" id="cd01650">
    <property type="entry name" value="RT_nLTR_like"/>
    <property type="match status" value="1"/>
</dbReference>
<dbReference type="Gene3D" id="3.40.50.12690">
    <property type="match status" value="1"/>
</dbReference>
<comment type="caution">
    <text evidence="2">The sequence shown here is derived from an EMBL/GenBank/DDBJ whole genome shotgun (WGS) entry which is preliminary data.</text>
</comment>
<keyword evidence="3" id="KW-1185">Reference proteome</keyword>
<dbReference type="EMBL" id="CACRXK020005927">
    <property type="protein sequence ID" value="CAB4007830.1"/>
    <property type="molecule type" value="Genomic_DNA"/>
</dbReference>
<dbReference type="SUPFAM" id="SSF56672">
    <property type="entry name" value="DNA/RNA polymerases"/>
    <property type="match status" value="1"/>
</dbReference>
<accession>A0A6S7HWQ3</accession>
<dbReference type="Proteomes" id="UP001152795">
    <property type="component" value="Unassembled WGS sequence"/>
</dbReference>
<dbReference type="PANTHER" id="PTHR33332">
    <property type="entry name" value="REVERSE TRANSCRIPTASE DOMAIN-CONTAINING PROTEIN"/>
    <property type="match status" value="1"/>
</dbReference>
<feature type="region of interest" description="Disordered" evidence="1">
    <location>
        <begin position="105"/>
        <end position="174"/>
    </location>
</feature>
<dbReference type="OrthoDB" id="6016580at2759"/>
<evidence type="ECO:0000313" key="2">
    <source>
        <dbReference type="EMBL" id="CAB4007830.1"/>
    </source>
</evidence>
<feature type="compositionally biased region" description="Polar residues" evidence="1">
    <location>
        <begin position="333"/>
        <end position="345"/>
    </location>
</feature>
<evidence type="ECO:0000313" key="3">
    <source>
        <dbReference type="Proteomes" id="UP001152795"/>
    </source>
</evidence>
<feature type="compositionally biased region" description="Basic and acidic residues" evidence="1">
    <location>
        <begin position="105"/>
        <end position="127"/>
    </location>
</feature>
<name>A0A6S7HWQ3_PARCT</name>
<dbReference type="InterPro" id="IPR043502">
    <property type="entry name" value="DNA/RNA_pol_sf"/>
</dbReference>
<feature type="compositionally biased region" description="Basic and acidic residues" evidence="1">
    <location>
        <begin position="158"/>
        <end position="174"/>
    </location>
</feature>
<dbReference type="InterPro" id="IPR000477">
    <property type="entry name" value="RT_dom"/>
</dbReference>
<feature type="non-terminal residue" evidence="2">
    <location>
        <position position="747"/>
    </location>
</feature>
<sequence length="747" mass="83725">MASERMFDESIIIEDYFASPLKSGHENPTTTTENINLVCLGNEFSWEGTLDGLKAFIQNDLELEGNWSSPGGDVKVYTGPKYTIKWHGRSKKKLRIVRDDSDQNLRKKLKDQSVKTYKEKPYDELQRQPEGNMAPTKSKKLDDSSRDTCLELSSHTTKQREGEKNVIKARPSDENGHKTCDFQCCCRELADQVKRIEGDIKLLKNGVKTHEANETLQCCMGTCKNEETRLRDYLEAANATIKDLTAKVQNLESEKSSLLTTIKIIQEDNSQRANNMHTKKDPHKNPWVEVENNKKKKRKQNAKQKEQQNKPPIRSDAEKLVAKTNVDMRQETRSASPKTAGPSDQTKNDENLDLEGSHPGTKPTRVIVAGDSMGKHVNGYKMSTKSTKIQVSAFPGSTTLDMSDYIKPILRKKPDKLIIHKSAGLDNIPNKFLKIAASVIAPSLTGIFTASINTGIFPYEWKASRVTPVFKSGTRNNPGNYRPISIIPCVAKIFEKIIFDQLHGYLDSNNLLNTCQSGFRPFHSTLTALLEATSDWSMNIDNGLINGVVFIDLKKAFDTIDHQIILQKLKNYGIDENSLTWFHSYLTDRTQKCRVNGQLSDSVPVACGAPQGSSLGPLLFLIYINDLPNCLDHTTARMFADDTSISYASDSAKELQNVINTELKGLSDWLTTNKLSLNIVKTEFMVVGSRQRIKTLNNEIDIEINGNMVNQVTSVKSLGVHLDNHLMWSEHTDKLCKKIASAIGALK</sequence>
<proteinExistence type="predicted"/>
<protein>
    <submittedName>
        <fullName evidence="2">Uncharacterized protein</fullName>
    </submittedName>
</protein>
<feature type="compositionally biased region" description="Basic and acidic residues" evidence="1">
    <location>
        <begin position="303"/>
        <end position="332"/>
    </location>
</feature>
<gene>
    <name evidence="2" type="ORF">PACLA_8A070213</name>
</gene>
<feature type="compositionally biased region" description="Basic and acidic residues" evidence="1">
    <location>
        <begin position="139"/>
        <end position="149"/>
    </location>
</feature>
<dbReference type="AlphaFoldDB" id="A0A6S7HWQ3"/>
<evidence type="ECO:0000256" key="1">
    <source>
        <dbReference type="SAM" id="MobiDB-lite"/>
    </source>
</evidence>
<reference evidence="2" key="1">
    <citation type="submission" date="2020-04" db="EMBL/GenBank/DDBJ databases">
        <authorList>
            <person name="Alioto T."/>
            <person name="Alioto T."/>
            <person name="Gomez Garrido J."/>
        </authorList>
    </citation>
    <scope>NUCLEOTIDE SEQUENCE</scope>
    <source>
        <strain evidence="2">A484AB</strain>
    </source>
</reference>
<dbReference type="Pfam" id="PF00078">
    <property type="entry name" value="RVT_1"/>
    <property type="match status" value="1"/>
</dbReference>
<dbReference type="PROSITE" id="PS50878">
    <property type="entry name" value="RT_POL"/>
    <property type="match status" value="1"/>
</dbReference>